<dbReference type="EMBL" id="FPAQ01000002">
    <property type="protein sequence ID" value="SFT37345.1"/>
    <property type="molecule type" value="Genomic_DNA"/>
</dbReference>
<dbReference type="InterPro" id="IPR016202">
    <property type="entry name" value="DNase_I"/>
</dbReference>
<gene>
    <name evidence="4" type="ORF">SAMN04487956_102142</name>
</gene>
<evidence type="ECO:0000313" key="5">
    <source>
        <dbReference type="Proteomes" id="UP000199594"/>
    </source>
</evidence>
<dbReference type="GO" id="GO:0004519">
    <property type="term" value="F:endonuclease activity"/>
    <property type="evidence" value="ECO:0007669"/>
    <property type="project" value="UniProtKB-KW"/>
</dbReference>
<keyword evidence="3" id="KW-0732">Signal</keyword>
<reference evidence="4 5" key="1">
    <citation type="submission" date="2016-10" db="EMBL/GenBank/DDBJ databases">
        <authorList>
            <person name="de Groot N.N."/>
        </authorList>
    </citation>
    <scope>NUCLEOTIDE SEQUENCE [LARGE SCALE GENOMIC DNA]</scope>
    <source>
        <strain evidence="4 5">CGMCC 1.6493</strain>
    </source>
</reference>
<evidence type="ECO:0000256" key="1">
    <source>
        <dbReference type="ARBA" id="ARBA00022722"/>
    </source>
</evidence>
<organism evidence="4 5">
    <name type="scientific">Halomonas saccharevitans</name>
    <dbReference type="NCBI Taxonomy" id="416872"/>
    <lineage>
        <taxon>Bacteria</taxon>
        <taxon>Pseudomonadati</taxon>
        <taxon>Pseudomonadota</taxon>
        <taxon>Gammaproteobacteria</taxon>
        <taxon>Oceanospirillales</taxon>
        <taxon>Halomonadaceae</taxon>
        <taxon>Halomonas</taxon>
    </lineage>
</organism>
<dbReference type="InterPro" id="IPR036691">
    <property type="entry name" value="Endo/exonu/phosph_ase_sf"/>
</dbReference>
<dbReference type="PANTHER" id="PTHR11371">
    <property type="entry name" value="DEOXYRIBONUCLEASE"/>
    <property type="match status" value="1"/>
</dbReference>
<dbReference type="SUPFAM" id="SSF81585">
    <property type="entry name" value="PsbU/PolX domain-like"/>
    <property type="match status" value="1"/>
</dbReference>
<evidence type="ECO:0000256" key="2">
    <source>
        <dbReference type="ARBA" id="ARBA00022801"/>
    </source>
</evidence>
<keyword evidence="2" id="KW-0378">Hydrolase</keyword>
<feature type="signal peptide" evidence="3">
    <location>
        <begin position="1"/>
        <end position="19"/>
    </location>
</feature>
<protein>
    <submittedName>
        <fullName evidence="4">Endonuclease/Exonuclease/phosphatase family protein</fullName>
    </submittedName>
</protein>
<name>A0A1I6XG89_9GAMM</name>
<dbReference type="Gene3D" id="3.60.10.10">
    <property type="entry name" value="Endonuclease/exonuclease/phosphatase"/>
    <property type="match status" value="1"/>
</dbReference>
<dbReference type="CDD" id="cd10283">
    <property type="entry name" value="MnuA_DNase1-like"/>
    <property type="match status" value="1"/>
</dbReference>
<proteinExistence type="predicted"/>
<dbReference type="GO" id="GO:0004527">
    <property type="term" value="F:exonuclease activity"/>
    <property type="evidence" value="ECO:0007669"/>
    <property type="project" value="UniProtKB-KW"/>
</dbReference>
<keyword evidence="4" id="KW-0255">Endonuclease</keyword>
<dbReference type="Gene3D" id="1.10.150.320">
    <property type="entry name" value="Photosystem II 12 kDa extrinsic protein"/>
    <property type="match status" value="1"/>
</dbReference>
<dbReference type="SUPFAM" id="SSF56219">
    <property type="entry name" value="DNase I-like"/>
    <property type="match status" value="1"/>
</dbReference>
<dbReference type="SMART" id="SM00476">
    <property type="entry name" value="DNaseIc"/>
    <property type="match status" value="1"/>
</dbReference>
<keyword evidence="1" id="KW-0540">Nuclease</keyword>
<feature type="chain" id="PRO_5011676948" evidence="3">
    <location>
        <begin position="20"/>
        <end position="354"/>
    </location>
</feature>
<dbReference type="RefSeq" id="WP_175535014.1">
    <property type="nucleotide sequence ID" value="NZ_FPAQ01000002.1"/>
</dbReference>
<evidence type="ECO:0000313" key="4">
    <source>
        <dbReference type="EMBL" id="SFT37345.1"/>
    </source>
</evidence>
<accession>A0A1I6XG89</accession>
<dbReference type="GO" id="GO:0004536">
    <property type="term" value="F:DNA nuclease activity"/>
    <property type="evidence" value="ECO:0007669"/>
    <property type="project" value="InterPro"/>
</dbReference>
<dbReference type="Proteomes" id="UP000199594">
    <property type="component" value="Unassembled WGS sequence"/>
</dbReference>
<sequence length="354" mass="38326">MPRYLLAGLLALSPLSLSADVLVGSWNIEHLGWNNDKAMPQVAHVANHFDLLAVQELMDPAALSALERELESRSGEAWSSMASHALGRGSYEEHYGFLWRESEVAYQDGAVVFIDHGDVFSREPYSARFRDVASGERFTLATVHVVYGDSVGDRLPEIAALADYWQWLGEIAPQTPRLLAGDFNLPPDHPGWAPLRALGAVPAITEGRSTLATTAGEYASLYDNLWYDAERLTPDGRGILRYPALLPLDHRASRERVSDHAPVYLALNGARLEPIPAAGGGALAVGGSRRRCIDLNDSDATRLAELPHVGPARAADIIAGRPWRGATELTRIGGIGDGRLGEIRQSGLLCGDRG</sequence>
<dbReference type="AlphaFoldDB" id="A0A1I6XG89"/>
<keyword evidence="4" id="KW-0269">Exonuclease</keyword>
<evidence type="ECO:0000256" key="3">
    <source>
        <dbReference type="SAM" id="SignalP"/>
    </source>
</evidence>
<dbReference type="GO" id="GO:0006308">
    <property type="term" value="P:DNA catabolic process"/>
    <property type="evidence" value="ECO:0007669"/>
    <property type="project" value="InterPro"/>
</dbReference>
<dbReference type="PANTHER" id="PTHR11371:SF31">
    <property type="entry name" value="EXTRACELLULAR NUCLEASE"/>
    <property type="match status" value="1"/>
</dbReference>